<dbReference type="OrthoDB" id="9773982at2"/>
<dbReference type="InterPro" id="IPR007692">
    <property type="entry name" value="DNA_helicase_DnaB"/>
</dbReference>
<evidence type="ECO:0000313" key="16">
    <source>
        <dbReference type="Proteomes" id="UP000287243"/>
    </source>
</evidence>
<dbReference type="GO" id="GO:0042802">
    <property type="term" value="F:identical protein binding"/>
    <property type="evidence" value="ECO:0007669"/>
    <property type="project" value="UniProtKB-ARBA"/>
</dbReference>
<reference evidence="15 16" key="1">
    <citation type="submission" date="2017-01" db="EMBL/GenBank/DDBJ databases">
        <title>First insights into the biology of 'candidatus Vampirococcus archaeovorus'.</title>
        <authorList>
            <person name="Kizina J."/>
            <person name="Jordan S."/>
            <person name="Stueber K."/>
            <person name="Reinhardt R."/>
            <person name="Harder J."/>
        </authorList>
    </citation>
    <scope>NUCLEOTIDE SEQUENCE [LARGE SCALE GENOMIC DNA]</scope>
    <source>
        <strain evidence="15 16">LiM</strain>
    </source>
</reference>
<evidence type="ECO:0000256" key="6">
    <source>
        <dbReference type="ARBA" id="ARBA00022806"/>
    </source>
</evidence>
<dbReference type="InterPro" id="IPR007693">
    <property type="entry name" value="DNA_helicase_DnaB-like_N"/>
</dbReference>
<accession>A0A410P2K3</accession>
<feature type="domain" description="SF4 helicase" evidence="14">
    <location>
        <begin position="194"/>
        <end position="459"/>
    </location>
</feature>
<protein>
    <recommendedName>
        <fullName evidence="12 13">Replicative DNA helicase</fullName>
        <ecNumber evidence="12 13">5.6.2.3</ecNumber>
    </recommendedName>
</protein>
<gene>
    <name evidence="15" type="ORF">BU251_00660</name>
</gene>
<dbReference type="GO" id="GO:0016887">
    <property type="term" value="F:ATP hydrolysis activity"/>
    <property type="evidence" value="ECO:0007669"/>
    <property type="project" value="RHEA"/>
</dbReference>
<organism evidence="15 16">
    <name type="scientific">Velamenicoccus archaeovorus</name>
    <dbReference type="NCBI Taxonomy" id="1930593"/>
    <lineage>
        <taxon>Bacteria</taxon>
        <taxon>Pseudomonadati</taxon>
        <taxon>Candidatus Omnitrophota</taxon>
        <taxon>Candidatus Velamenicoccus</taxon>
    </lineage>
</organism>
<dbReference type="GO" id="GO:0005829">
    <property type="term" value="C:cytosol"/>
    <property type="evidence" value="ECO:0007669"/>
    <property type="project" value="TreeGrafter"/>
</dbReference>
<dbReference type="GO" id="GO:1990077">
    <property type="term" value="C:primosome complex"/>
    <property type="evidence" value="ECO:0007669"/>
    <property type="project" value="UniProtKB-UniRule"/>
</dbReference>
<dbReference type="PANTHER" id="PTHR30153:SF2">
    <property type="entry name" value="REPLICATIVE DNA HELICASE"/>
    <property type="match status" value="1"/>
</dbReference>
<dbReference type="AlphaFoldDB" id="A0A410P2K3"/>
<name>A0A410P2K3_VELA1</name>
<evidence type="ECO:0000313" key="15">
    <source>
        <dbReference type="EMBL" id="QAT16350.1"/>
    </source>
</evidence>
<keyword evidence="9" id="KW-0413">Isomerase</keyword>
<keyword evidence="4 13" id="KW-0547">Nucleotide-binding</keyword>
<dbReference type="RefSeq" id="WP_128698986.1">
    <property type="nucleotide sequence ID" value="NZ_CP019384.1"/>
</dbReference>
<evidence type="ECO:0000256" key="8">
    <source>
        <dbReference type="ARBA" id="ARBA00023125"/>
    </source>
</evidence>
<dbReference type="FunFam" id="3.40.50.300:FF:000076">
    <property type="entry name" value="Replicative DNA helicase"/>
    <property type="match status" value="1"/>
</dbReference>
<dbReference type="CDD" id="cd00984">
    <property type="entry name" value="DnaB_C"/>
    <property type="match status" value="1"/>
</dbReference>
<keyword evidence="6 13" id="KW-0347">Helicase</keyword>
<comment type="similarity">
    <text evidence="1 13">Belongs to the helicase family. DnaB subfamily.</text>
</comment>
<dbReference type="PROSITE" id="PS51199">
    <property type="entry name" value="SF4_HELICASE"/>
    <property type="match status" value="1"/>
</dbReference>
<dbReference type="InterPro" id="IPR036185">
    <property type="entry name" value="DNA_heli_DnaB-like_N_sf"/>
</dbReference>
<dbReference type="EMBL" id="CP019384">
    <property type="protein sequence ID" value="QAT16350.1"/>
    <property type="molecule type" value="Genomic_DNA"/>
</dbReference>
<dbReference type="Gene3D" id="1.10.860.10">
    <property type="entry name" value="DNAb Helicase, Chain A"/>
    <property type="match status" value="1"/>
</dbReference>
<dbReference type="KEGG" id="vai:BU251_00660"/>
<evidence type="ECO:0000256" key="3">
    <source>
        <dbReference type="ARBA" id="ARBA00022705"/>
    </source>
</evidence>
<proteinExistence type="inferred from homology"/>
<dbReference type="NCBIfam" id="TIGR00665">
    <property type="entry name" value="DnaB"/>
    <property type="match status" value="1"/>
</dbReference>
<dbReference type="Gene3D" id="3.40.50.300">
    <property type="entry name" value="P-loop containing nucleotide triphosphate hydrolases"/>
    <property type="match status" value="1"/>
</dbReference>
<keyword evidence="8 13" id="KW-0238">DNA-binding</keyword>
<dbReference type="InterPro" id="IPR027417">
    <property type="entry name" value="P-loop_NTPase"/>
</dbReference>
<evidence type="ECO:0000256" key="5">
    <source>
        <dbReference type="ARBA" id="ARBA00022801"/>
    </source>
</evidence>
<dbReference type="PANTHER" id="PTHR30153">
    <property type="entry name" value="REPLICATIVE DNA HELICASE DNAB"/>
    <property type="match status" value="1"/>
</dbReference>
<dbReference type="EC" id="5.6.2.3" evidence="12 13"/>
<evidence type="ECO:0000256" key="4">
    <source>
        <dbReference type="ARBA" id="ARBA00022741"/>
    </source>
</evidence>
<dbReference type="GO" id="GO:0043139">
    <property type="term" value="F:5'-3' DNA helicase activity"/>
    <property type="evidence" value="ECO:0007669"/>
    <property type="project" value="UniProtKB-EC"/>
</dbReference>
<dbReference type="NCBIfam" id="NF004384">
    <property type="entry name" value="PRK05748.1"/>
    <property type="match status" value="1"/>
</dbReference>
<dbReference type="GO" id="GO:0006269">
    <property type="term" value="P:DNA replication, synthesis of primer"/>
    <property type="evidence" value="ECO:0007669"/>
    <property type="project" value="UniProtKB-UniRule"/>
</dbReference>
<evidence type="ECO:0000256" key="12">
    <source>
        <dbReference type="NCBIfam" id="TIGR00665"/>
    </source>
</evidence>
<comment type="catalytic activity">
    <reaction evidence="11 13">
        <text>ATP + H2O = ADP + phosphate + H(+)</text>
        <dbReference type="Rhea" id="RHEA:13065"/>
        <dbReference type="ChEBI" id="CHEBI:15377"/>
        <dbReference type="ChEBI" id="CHEBI:15378"/>
        <dbReference type="ChEBI" id="CHEBI:30616"/>
        <dbReference type="ChEBI" id="CHEBI:43474"/>
        <dbReference type="ChEBI" id="CHEBI:456216"/>
        <dbReference type="EC" id="5.6.2.3"/>
    </reaction>
</comment>
<dbReference type="SUPFAM" id="SSF48024">
    <property type="entry name" value="N-terminal domain of DnaB helicase"/>
    <property type="match status" value="1"/>
</dbReference>
<evidence type="ECO:0000256" key="1">
    <source>
        <dbReference type="ARBA" id="ARBA00008428"/>
    </source>
</evidence>
<dbReference type="InterPro" id="IPR007694">
    <property type="entry name" value="DNA_helicase_DnaB-like_C"/>
</dbReference>
<evidence type="ECO:0000256" key="7">
    <source>
        <dbReference type="ARBA" id="ARBA00022840"/>
    </source>
</evidence>
<dbReference type="Pfam" id="PF00772">
    <property type="entry name" value="DnaB"/>
    <property type="match status" value="1"/>
</dbReference>
<keyword evidence="16" id="KW-1185">Reference proteome</keyword>
<keyword evidence="7 13" id="KW-0067">ATP-binding</keyword>
<dbReference type="GO" id="GO:0003677">
    <property type="term" value="F:DNA binding"/>
    <property type="evidence" value="ECO:0007669"/>
    <property type="project" value="UniProtKB-UniRule"/>
</dbReference>
<comment type="function">
    <text evidence="10 13">The main replicative DNA helicase, it participates in initiation and elongation during chromosome replication. Travels ahead of the DNA replisome, separating dsDNA into templates for DNA synthesis. A processive ATP-dependent 5'-3' DNA helicase it has DNA-dependent ATPase activity.</text>
</comment>
<dbReference type="SUPFAM" id="SSF52540">
    <property type="entry name" value="P-loop containing nucleoside triphosphate hydrolases"/>
    <property type="match status" value="1"/>
</dbReference>
<keyword evidence="3 13" id="KW-0235">DNA replication</keyword>
<dbReference type="GO" id="GO:0005524">
    <property type="term" value="F:ATP binding"/>
    <property type="evidence" value="ECO:0007669"/>
    <property type="project" value="UniProtKB-UniRule"/>
</dbReference>
<keyword evidence="2 13" id="KW-0639">Primosome</keyword>
<keyword evidence="5 13" id="KW-0378">Hydrolase</keyword>
<evidence type="ECO:0000259" key="14">
    <source>
        <dbReference type="PROSITE" id="PS51199"/>
    </source>
</evidence>
<evidence type="ECO:0000256" key="9">
    <source>
        <dbReference type="ARBA" id="ARBA00023235"/>
    </source>
</evidence>
<sequence>MKKSPKRHDKEGVAGALAPIEKLPPQNIEAEMAVLGCMLIEEDAIGLAVENLSAEDFYKDAHKKIFSSIVQLYDQRKAVDLITLIERLRNEGVLEEVGGASYLTALTNTVPTAANVSHYSRIVKEKNVLRLLIHHATQIVTEAYDTEDAVGDVLDRAEKMIFEIADRRVGQAGFILIKEIIKDSIETIDRLYQNKAHVTGVATGYTDFDIKTAGLQPSDLIIVAGRPSMGKSAFVINILEHASIIEKIPTAFFSLEMSKEQLVQRLLCSHARVDAHKVRTGYLSASDWPSLTTAAGKLSEAPIFIDDTPGISVLELRAKARRLKAHHNIGLIALDYLQLMRGTAGVESRQQEISEISRSLKALARELNVPVIAISQLSRAVESRTDHRPQLSDLRESGAIEQDADVVVLLIREEYYNPSEQNRGIAEAIIAKQRNGPVGTVKLAFIKEYTRFENLTGAEAQNG</sequence>
<dbReference type="FunFam" id="1.10.860.10:FF:000001">
    <property type="entry name" value="Replicative DNA helicase"/>
    <property type="match status" value="1"/>
</dbReference>
<evidence type="ECO:0000256" key="11">
    <source>
        <dbReference type="ARBA" id="ARBA00048954"/>
    </source>
</evidence>
<dbReference type="Pfam" id="PF03796">
    <property type="entry name" value="DnaB_C"/>
    <property type="match status" value="1"/>
</dbReference>
<evidence type="ECO:0000256" key="13">
    <source>
        <dbReference type="RuleBase" id="RU362085"/>
    </source>
</evidence>
<dbReference type="Proteomes" id="UP000287243">
    <property type="component" value="Chromosome"/>
</dbReference>
<evidence type="ECO:0000256" key="10">
    <source>
        <dbReference type="ARBA" id="ARBA00044932"/>
    </source>
</evidence>
<dbReference type="InterPro" id="IPR016136">
    <property type="entry name" value="DNA_helicase_N/primase_C"/>
</dbReference>
<evidence type="ECO:0000256" key="2">
    <source>
        <dbReference type="ARBA" id="ARBA00022515"/>
    </source>
</evidence>